<feature type="region of interest" description="Disordered" evidence="3">
    <location>
        <begin position="188"/>
        <end position="220"/>
    </location>
</feature>
<dbReference type="GO" id="GO:1901981">
    <property type="term" value="F:phosphatidylinositol phosphate binding"/>
    <property type="evidence" value="ECO:0007669"/>
    <property type="project" value="InterPro"/>
</dbReference>
<accession>A0A836A7N5</accession>
<dbReference type="EMBL" id="JAEMGP010000003">
    <property type="protein sequence ID" value="KAG5211811.1"/>
    <property type="molecule type" value="Genomic_DNA"/>
</dbReference>
<keyword evidence="2" id="KW-0963">Cytoplasm</keyword>
<evidence type="ECO:0000256" key="3">
    <source>
        <dbReference type="SAM" id="MobiDB-lite"/>
    </source>
</evidence>
<evidence type="ECO:0000313" key="6">
    <source>
        <dbReference type="Proteomes" id="UP000664991"/>
    </source>
</evidence>
<organism evidence="5 6">
    <name type="scientific">Ovis aries</name>
    <name type="common">Sheep</name>
    <dbReference type="NCBI Taxonomy" id="9940"/>
    <lineage>
        <taxon>Eukaryota</taxon>
        <taxon>Metazoa</taxon>
        <taxon>Chordata</taxon>
        <taxon>Craniata</taxon>
        <taxon>Vertebrata</taxon>
        <taxon>Euteleostomi</taxon>
        <taxon>Mammalia</taxon>
        <taxon>Eutheria</taxon>
        <taxon>Laurasiatheria</taxon>
        <taxon>Artiodactyla</taxon>
        <taxon>Ruminantia</taxon>
        <taxon>Pecora</taxon>
        <taxon>Bovidae</taxon>
        <taxon>Caprinae</taxon>
        <taxon>Ovis</taxon>
    </lineage>
</organism>
<dbReference type="GO" id="GO:0005634">
    <property type="term" value="C:nucleus"/>
    <property type="evidence" value="ECO:0007669"/>
    <property type="project" value="TreeGrafter"/>
</dbReference>
<evidence type="ECO:0000313" key="5">
    <source>
        <dbReference type="EMBL" id="KAG5211811.1"/>
    </source>
</evidence>
<dbReference type="PANTHER" id="PTHR15478:SF4">
    <property type="entry name" value="PLECKSTRIN HOMOLOGY-LIKE DOMAIN FAMILY A MEMBER 1"/>
    <property type="match status" value="1"/>
</dbReference>
<comment type="caution">
    <text evidence="5">The sequence shown here is derived from an EMBL/GenBank/DDBJ whole genome shotgun (WGS) entry which is preliminary data.</text>
</comment>
<evidence type="ECO:0000259" key="4">
    <source>
        <dbReference type="SMART" id="SM00233"/>
    </source>
</evidence>
<dbReference type="SUPFAM" id="SSF50729">
    <property type="entry name" value="PH domain-like"/>
    <property type="match status" value="1"/>
</dbReference>
<dbReference type="GO" id="GO:0043065">
    <property type="term" value="P:positive regulation of apoptotic process"/>
    <property type="evidence" value="ECO:0007669"/>
    <property type="project" value="InterPro"/>
</dbReference>
<dbReference type="PANTHER" id="PTHR15478">
    <property type="entry name" value="PLECKSTRIN HOMOLOGY-LIKE DOMAIN, PQ-RICH PROTEIN"/>
    <property type="match status" value="1"/>
</dbReference>
<feature type="compositionally biased region" description="Basic and acidic residues" evidence="3">
    <location>
        <begin position="1"/>
        <end position="11"/>
    </location>
</feature>
<feature type="domain" description="PH" evidence="4">
    <location>
        <begin position="153"/>
        <end position="281"/>
    </location>
</feature>
<proteinExistence type="predicted"/>
<dbReference type="SMART" id="SM00233">
    <property type="entry name" value="PH"/>
    <property type="match status" value="1"/>
</dbReference>
<evidence type="ECO:0000256" key="1">
    <source>
        <dbReference type="ARBA" id="ARBA00004496"/>
    </source>
</evidence>
<feature type="region of interest" description="Disordered" evidence="3">
    <location>
        <begin position="1"/>
        <end position="27"/>
    </location>
</feature>
<dbReference type="Proteomes" id="UP000664991">
    <property type="component" value="Unassembled WGS sequence"/>
</dbReference>
<feature type="compositionally biased region" description="Low complexity" evidence="3">
    <location>
        <begin position="188"/>
        <end position="216"/>
    </location>
</feature>
<gene>
    <name evidence="5" type="ORF">JEQ12_014240</name>
</gene>
<feature type="region of interest" description="Disordered" evidence="3">
    <location>
        <begin position="43"/>
        <end position="67"/>
    </location>
</feature>
<reference evidence="5 6" key="1">
    <citation type="submission" date="2020-12" db="EMBL/GenBank/DDBJ databases">
        <title>De novo assembly of Tibetan sheep genome.</title>
        <authorList>
            <person name="Li X."/>
        </authorList>
    </citation>
    <scope>NUCLEOTIDE SEQUENCE [LARGE SCALE GENOMIC DNA]</scope>
    <source>
        <tissue evidence="5">Heart</tissue>
    </source>
</reference>
<dbReference type="InterPro" id="IPR042832">
    <property type="entry name" value="PHLA1/2/3"/>
</dbReference>
<name>A0A836A7N5_SHEEP</name>
<dbReference type="GO" id="GO:0005737">
    <property type="term" value="C:cytoplasm"/>
    <property type="evidence" value="ECO:0007669"/>
    <property type="project" value="UniProtKB-SubCell"/>
</dbReference>
<protein>
    <recommendedName>
        <fullName evidence="4">PH domain-containing protein</fullName>
    </recommendedName>
</protein>
<sequence length="488" mass="53919">MRRAPAAERLSELGFPPRRGRQEPPFPLGVTRGWGIWPIQKRREGARPVPFSERSQEDGGAPAARSSGTLWRIRTRLPCCPDPEPPPPPPPPCFLRVSLLCALRPGGRGSRWGEDGARLLLLPPTRAAGSGEAEPSGGAPYAGRMLESSGCKALKEGVLEKRSDGLLQLWKKKCCILTEEGLLLIPPKQLQHHQQQQQQQQQPGQGSVEPSQPGGPAVASLEPPVKLKELHFSNMKTVDCVERKGKYMYFTVVMAEGKEIDFRCPQDQGWNAEITLQMVQYKNRQAILALLKDSTSPEPEAQERKAAGTVMTVTPRVAGPEQRSGRGPKSETNCTVHQQQTKIAIKCQALANRTIVPFQILHHTLRCNSCRGFFDFLCSDTFSVELETKVKVIDVNAAECSVSSETGKCQLNNSFAVMLSNPRRVYLNTANELNADGDNGRINIAIHHGRESDRTQPNNSNKRFIVAASNKEASRIVHEIPYKPEVKI</sequence>
<evidence type="ECO:0000256" key="2">
    <source>
        <dbReference type="ARBA" id="ARBA00022490"/>
    </source>
</evidence>
<dbReference type="InterPro" id="IPR001849">
    <property type="entry name" value="PH_domain"/>
</dbReference>
<dbReference type="AlphaFoldDB" id="A0A836A7N5"/>
<comment type="subcellular location">
    <subcellularLocation>
        <location evidence="1">Cytoplasm</location>
    </subcellularLocation>
</comment>